<name>A0AAD3P989_NEPGR</name>
<dbReference type="EMBL" id="BSYO01000001">
    <property type="protein sequence ID" value="GMH00037.1"/>
    <property type="molecule type" value="Genomic_DNA"/>
</dbReference>
<comment type="caution">
    <text evidence="1">The sequence shown here is derived from an EMBL/GenBank/DDBJ whole genome shotgun (WGS) entry which is preliminary data.</text>
</comment>
<reference evidence="1" key="1">
    <citation type="submission" date="2023-05" db="EMBL/GenBank/DDBJ databases">
        <title>Nepenthes gracilis genome sequencing.</title>
        <authorList>
            <person name="Fukushima K."/>
        </authorList>
    </citation>
    <scope>NUCLEOTIDE SEQUENCE</scope>
    <source>
        <strain evidence="1">SING2019-196</strain>
    </source>
</reference>
<keyword evidence="2" id="KW-1185">Reference proteome</keyword>
<gene>
    <name evidence="1" type="ORF">Nepgr_001876</name>
</gene>
<organism evidence="1 2">
    <name type="scientific">Nepenthes gracilis</name>
    <name type="common">Slender pitcher plant</name>
    <dbReference type="NCBI Taxonomy" id="150966"/>
    <lineage>
        <taxon>Eukaryota</taxon>
        <taxon>Viridiplantae</taxon>
        <taxon>Streptophyta</taxon>
        <taxon>Embryophyta</taxon>
        <taxon>Tracheophyta</taxon>
        <taxon>Spermatophyta</taxon>
        <taxon>Magnoliopsida</taxon>
        <taxon>eudicotyledons</taxon>
        <taxon>Gunneridae</taxon>
        <taxon>Pentapetalae</taxon>
        <taxon>Caryophyllales</taxon>
        <taxon>Nepenthaceae</taxon>
        <taxon>Nepenthes</taxon>
    </lineage>
</organism>
<dbReference type="AlphaFoldDB" id="A0AAD3P989"/>
<evidence type="ECO:0000313" key="2">
    <source>
        <dbReference type="Proteomes" id="UP001279734"/>
    </source>
</evidence>
<accession>A0AAD3P989</accession>
<protein>
    <submittedName>
        <fullName evidence="1">Uncharacterized protein</fullName>
    </submittedName>
</protein>
<dbReference type="Proteomes" id="UP001279734">
    <property type="component" value="Unassembled WGS sequence"/>
</dbReference>
<evidence type="ECO:0000313" key="1">
    <source>
        <dbReference type="EMBL" id="GMH00037.1"/>
    </source>
</evidence>
<sequence length="90" mass="10175">MDVYLESEQQMETGMQRTPGGGLAFGLTEPLCWSFLICSLEMMFGCVEKCYGAGKDGDVVWCWLAMDAENTMLPFEVLDADQWVPRMFES</sequence>
<proteinExistence type="predicted"/>